<evidence type="ECO:0000313" key="1">
    <source>
        <dbReference type="EMBL" id="EFM46904.1"/>
    </source>
</evidence>
<dbReference type="EMBL" id="AEET01000012">
    <property type="protein sequence ID" value="EFM46904.1"/>
    <property type="molecule type" value="Genomic_DNA"/>
</dbReference>
<keyword evidence="2" id="KW-1185">Reference proteome</keyword>
<organism evidence="1 2">
    <name type="scientific">Mobiluncus mulieris ATCC 35239</name>
    <dbReference type="NCBI Taxonomy" id="871571"/>
    <lineage>
        <taxon>Bacteria</taxon>
        <taxon>Bacillati</taxon>
        <taxon>Actinomycetota</taxon>
        <taxon>Actinomycetes</taxon>
        <taxon>Actinomycetales</taxon>
        <taxon>Actinomycetaceae</taxon>
        <taxon>Mobiluncus</taxon>
    </lineage>
</organism>
<dbReference type="AlphaFoldDB" id="E0QND2"/>
<comment type="caution">
    <text evidence="1">The sequence shown here is derived from an EMBL/GenBank/DDBJ whole genome shotgun (WGS) entry which is preliminary data.</text>
</comment>
<proteinExistence type="predicted"/>
<evidence type="ECO:0000313" key="2">
    <source>
        <dbReference type="Proteomes" id="UP000003045"/>
    </source>
</evidence>
<dbReference type="Proteomes" id="UP000003045">
    <property type="component" value="Unassembled WGS sequence"/>
</dbReference>
<accession>E0QND2</accession>
<sequence>MSISTFYQSIGRFAGNLSVVLPGTYRLVCRAVTKYFAEIALVALPVS</sequence>
<gene>
    <name evidence="1" type="ORF">HMPREF0580_0396</name>
</gene>
<reference evidence="1" key="1">
    <citation type="submission" date="2010-08" db="EMBL/GenBank/DDBJ databases">
        <authorList>
            <person name="Muzny D."/>
            <person name="Qin X."/>
            <person name="Deng J."/>
            <person name="Jiang H."/>
            <person name="Liu Y."/>
            <person name="Qu J."/>
            <person name="Song X.-Z."/>
            <person name="Zhang L."/>
            <person name="Thornton R."/>
            <person name="Coyle M."/>
            <person name="Francisco L."/>
            <person name="Jackson L."/>
            <person name="Javaid M."/>
            <person name="Korchina V."/>
            <person name="Kovar C."/>
            <person name="Mata R."/>
            <person name="Mathew T."/>
            <person name="Ngo R."/>
            <person name="Nguyen L."/>
            <person name="Nguyen N."/>
            <person name="Okwuonu G."/>
            <person name="Ongeri F."/>
            <person name="Pham C."/>
            <person name="Simmons D."/>
            <person name="Wilczek-Boney K."/>
            <person name="Hale W."/>
            <person name="Jakkamsetti A."/>
            <person name="Pham P."/>
            <person name="Ruth R."/>
            <person name="San Lucas F."/>
            <person name="Warren J."/>
            <person name="Zhang J."/>
            <person name="Zhao Z."/>
            <person name="Zhou C."/>
            <person name="Zhu D."/>
            <person name="Lee S."/>
            <person name="Bess C."/>
            <person name="Blankenburg K."/>
            <person name="Forbes L."/>
            <person name="Fu Q."/>
            <person name="Gubbala S."/>
            <person name="Hirani K."/>
            <person name="Jayaseelan J.C."/>
            <person name="Lara F."/>
            <person name="Munidasa M."/>
            <person name="Palculict T."/>
            <person name="Patil S."/>
            <person name="Pu L.-L."/>
            <person name="Saada N."/>
            <person name="Tang L."/>
            <person name="Weissenberger G."/>
            <person name="Zhu Y."/>
            <person name="Hemphill L."/>
            <person name="Shang Y."/>
            <person name="Youmans B."/>
            <person name="Ayvaz T."/>
            <person name="Ross M."/>
            <person name="Santibanez J."/>
            <person name="Aqrawi P."/>
            <person name="Gross S."/>
            <person name="Joshi V."/>
            <person name="Fowler G."/>
            <person name="Nazareth L."/>
            <person name="Reid J."/>
            <person name="Worley K."/>
            <person name="Petrosino J."/>
            <person name="Highlander S."/>
            <person name="Gibbs R."/>
        </authorList>
    </citation>
    <scope>NUCLEOTIDE SEQUENCE [LARGE SCALE GENOMIC DNA]</scope>
    <source>
        <strain evidence="1">ATCC 35239</strain>
    </source>
</reference>
<dbReference type="HOGENOM" id="CLU_3170335_0_0_11"/>
<protein>
    <submittedName>
        <fullName evidence="1">Uncharacterized protein</fullName>
    </submittedName>
</protein>
<name>E0QND2_9ACTO</name>